<dbReference type="InterPro" id="IPR036748">
    <property type="entry name" value="MTH938-like_sf"/>
</dbReference>
<dbReference type="InterPro" id="IPR034095">
    <property type="entry name" value="NDUF3"/>
</dbReference>
<dbReference type="EMBL" id="JAACJK010000123">
    <property type="protein sequence ID" value="KAF5329033.1"/>
    <property type="molecule type" value="Genomic_DNA"/>
</dbReference>
<dbReference type="Proteomes" id="UP000541558">
    <property type="component" value="Unassembled WGS sequence"/>
</dbReference>
<evidence type="ECO:0000256" key="1">
    <source>
        <dbReference type="ARBA" id="ARBA00004173"/>
    </source>
</evidence>
<dbReference type="PANTHER" id="PTHR21192">
    <property type="entry name" value="NUCLEAR PROTEIN E3-3"/>
    <property type="match status" value="1"/>
</dbReference>
<evidence type="ECO:0000256" key="3">
    <source>
        <dbReference type="ARBA" id="ARBA00023128"/>
    </source>
</evidence>
<evidence type="ECO:0000256" key="4">
    <source>
        <dbReference type="ARBA" id="ARBA00049984"/>
    </source>
</evidence>
<dbReference type="CDD" id="cd05125">
    <property type="entry name" value="Mth938_2P1-like"/>
    <property type="match status" value="1"/>
</dbReference>
<evidence type="ECO:0000313" key="6">
    <source>
        <dbReference type="Proteomes" id="UP000541558"/>
    </source>
</evidence>
<evidence type="ECO:0000256" key="2">
    <source>
        <dbReference type="ARBA" id="ARBA00021776"/>
    </source>
</evidence>
<dbReference type="InterPro" id="IPR007523">
    <property type="entry name" value="NDUFAF3/AAMDC"/>
</dbReference>
<dbReference type="AlphaFoldDB" id="A0A8H5BV18"/>
<accession>A0A8H5BV18</accession>
<sequence>MFSPALLRRSLNSTRTLHARSTTVNRAFHSSIRRADRSFTNLLADGTPPPVQVSSVNEDGIDLVDGLKIAGPCVFLEGKVFLWNVPEVTPEAGKDAFKGWTEEHLELFNVVIPTPEIMLLGTGKRILQPPPFVRKYLNERGIQLDVLDTRNACATYNLLAEEGRRVAAALLPLSARTWPSAPKS</sequence>
<comment type="subcellular location">
    <subcellularLocation>
        <location evidence="1">Mitochondrion</location>
    </subcellularLocation>
</comment>
<name>A0A8H5BV18_9AGAR</name>
<organism evidence="5 6">
    <name type="scientific">Ephemerocybe angulata</name>
    <dbReference type="NCBI Taxonomy" id="980116"/>
    <lineage>
        <taxon>Eukaryota</taxon>
        <taxon>Fungi</taxon>
        <taxon>Dikarya</taxon>
        <taxon>Basidiomycota</taxon>
        <taxon>Agaricomycotina</taxon>
        <taxon>Agaricomycetes</taxon>
        <taxon>Agaricomycetidae</taxon>
        <taxon>Agaricales</taxon>
        <taxon>Agaricineae</taxon>
        <taxon>Psathyrellaceae</taxon>
        <taxon>Ephemerocybe</taxon>
    </lineage>
</organism>
<dbReference type="SUPFAM" id="SSF64076">
    <property type="entry name" value="MTH938-like"/>
    <property type="match status" value="1"/>
</dbReference>
<dbReference type="OrthoDB" id="20681at2759"/>
<keyword evidence="6" id="KW-1185">Reference proteome</keyword>
<protein>
    <recommendedName>
        <fullName evidence="2">NADH dehydrogenase [ubiquinone] 1 alpha subcomplex assembly factor 3</fullName>
    </recommendedName>
</protein>
<comment type="caution">
    <text evidence="5">The sequence shown here is derived from an EMBL/GenBank/DDBJ whole genome shotgun (WGS) entry which is preliminary data.</text>
</comment>
<reference evidence="5 6" key="1">
    <citation type="journal article" date="2020" name="ISME J.">
        <title>Uncovering the hidden diversity of litter-decomposition mechanisms in mushroom-forming fungi.</title>
        <authorList>
            <person name="Floudas D."/>
            <person name="Bentzer J."/>
            <person name="Ahren D."/>
            <person name="Johansson T."/>
            <person name="Persson P."/>
            <person name="Tunlid A."/>
        </authorList>
    </citation>
    <scope>NUCLEOTIDE SEQUENCE [LARGE SCALE GENOMIC DNA]</scope>
    <source>
        <strain evidence="5 6">CBS 175.51</strain>
    </source>
</reference>
<dbReference type="PANTHER" id="PTHR21192:SF2">
    <property type="entry name" value="NADH DEHYDROGENASE [UBIQUINONE] 1 ALPHA SUBCOMPLEX ASSEMBLY FACTOR 3"/>
    <property type="match status" value="1"/>
</dbReference>
<dbReference type="Pfam" id="PF04430">
    <property type="entry name" value="DUF498"/>
    <property type="match status" value="1"/>
</dbReference>
<proteinExistence type="inferred from homology"/>
<gene>
    <name evidence="5" type="ORF">D9611_013882</name>
</gene>
<dbReference type="GO" id="GO:0005743">
    <property type="term" value="C:mitochondrial inner membrane"/>
    <property type="evidence" value="ECO:0007669"/>
    <property type="project" value="TreeGrafter"/>
</dbReference>
<dbReference type="Gene3D" id="3.40.1230.10">
    <property type="entry name" value="MTH938-like"/>
    <property type="match status" value="1"/>
</dbReference>
<dbReference type="GO" id="GO:0032981">
    <property type="term" value="P:mitochondrial respiratory chain complex I assembly"/>
    <property type="evidence" value="ECO:0007669"/>
    <property type="project" value="InterPro"/>
</dbReference>
<keyword evidence="3" id="KW-0496">Mitochondrion</keyword>
<comment type="similarity">
    <text evidence="4">Belongs to the NDUFAF3 family.</text>
</comment>
<evidence type="ECO:0000313" key="5">
    <source>
        <dbReference type="EMBL" id="KAF5329033.1"/>
    </source>
</evidence>